<evidence type="ECO:0000313" key="1">
    <source>
        <dbReference type="EMBL" id="DAF42856.1"/>
    </source>
</evidence>
<dbReference type="EMBL" id="BK032497">
    <property type="protein sequence ID" value="DAF42856.1"/>
    <property type="molecule type" value="Genomic_DNA"/>
</dbReference>
<organism evidence="1">
    <name type="scientific">Siphoviridae sp. ctHip2</name>
    <dbReference type="NCBI Taxonomy" id="2827830"/>
    <lineage>
        <taxon>Viruses</taxon>
        <taxon>Duplodnaviria</taxon>
        <taxon>Heunggongvirae</taxon>
        <taxon>Uroviricota</taxon>
        <taxon>Caudoviricetes</taxon>
    </lineage>
</organism>
<sequence>MSNVFTVTTELKLNKEYNQLVGKYISDYIEIFNNE</sequence>
<protein>
    <submittedName>
        <fullName evidence="1">Uncharacterized protein</fullName>
    </submittedName>
</protein>
<proteinExistence type="predicted"/>
<reference evidence="1" key="1">
    <citation type="journal article" date="2021" name="Proc. Natl. Acad. Sci. U.S.A.">
        <title>A Catalog of Tens of Thousands of Viruses from Human Metagenomes Reveals Hidden Associations with Chronic Diseases.</title>
        <authorList>
            <person name="Tisza M.J."/>
            <person name="Buck C.B."/>
        </authorList>
    </citation>
    <scope>NUCLEOTIDE SEQUENCE</scope>
    <source>
        <strain evidence="1">CtHip2</strain>
    </source>
</reference>
<name>A0A8S5RW50_9CAUD</name>
<accession>A0A8S5RW50</accession>